<organism evidence="4 5">
    <name type="scientific">Alkalihalophilus lindianensis</name>
    <dbReference type="NCBI Taxonomy" id="1630542"/>
    <lineage>
        <taxon>Bacteria</taxon>
        <taxon>Bacillati</taxon>
        <taxon>Bacillota</taxon>
        <taxon>Bacilli</taxon>
        <taxon>Bacillales</taxon>
        <taxon>Bacillaceae</taxon>
        <taxon>Alkalihalophilus</taxon>
    </lineage>
</organism>
<dbReference type="PANTHER" id="PTHR46558:SF14">
    <property type="entry name" value="HTH-TYPE TRANSCRIPTIONAL REGULATOR ANSR"/>
    <property type="match status" value="1"/>
</dbReference>
<dbReference type="Pfam" id="PF01381">
    <property type="entry name" value="HTH_3"/>
    <property type="match status" value="1"/>
</dbReference>
<sequence length="96" mass="11679">MNTRMSELRLNRNKTQEDIAKLLGVARTTYAMYEQGKREMDYQLLIKLADYYKVSLDFIFRRTDNPILIESLKQDEIEFINKNLTTYREIKTTYWR</sequence>
<evidence type="ECO:0000313" key="5">
    <source>
        <dbReference type="Proteomes" id="UP001287282"/>
    </source>
</evidence>
<dbReference type="EMBL" id="JAWJBA010000001">
    <property type="protein sequence ID" value="MDV2683844.1"/>
    <property type="molecule type" value="Genomic_DNA"/>
</dbReference>
<dbReference type="PANTHER" id="PTHR46558">
    <property type="entry name" value="TRACRIPTIONAL REGULATORY PROTEIN-RELATED-RELATED"/>
    <property type="match status" value="1"/>
</dbReference>
<dbReference type="EMBL" id="JAWJBA010000001">
    <property type="protein sequence ID" value="MDV2683778.1"/>
    <property type="molecule type" value="Genomic_DNA"/>
</dbReference>
<name>A0ABU3X7K0_9BACI</name>
<dbReference type="InterPro" id="IPR010982">
    <property type="entry name" value="Lambda_DNA-bd_dom_sf"/>
</dbReference>
<dbReference type="RefSeq" id="WP_317121073.1">
    <property type="nucleotide sequence ID" value="NZ_JAWJBA010000001.1"/>
</dbReference>
<dbReference type="Gene3D" id="1.10.260.40">
    <property type="entry name" value="lambda repressor-like DNA-binding domains"/>
    <property type="match status" value="1"/>
</dbReference>
<evidence type="ECO:0000259" key="2">
    <source>
        <dbReference type="PROSITE" id="PS50943"/>
    </source>
</evidence>
<feature type="domain" description="HTH cro/C1-type" evidence="2">
    <location>
        <begin position="5"/>
        <end position="59"/>
    </location>
</feature>
<evidence type="ECO:0000313" key="4">
    <source>
        <dbReference type="EMBL" id="MDV2683844.1"/>
    </source>
</evidence>
<dbReference type="SMART" id="SM00530">
    <property type="entry name" value="HTH_XRE"/>
    <property type="match status" value="1"/>
</dbReference>
<keyword evidence="5" id="KW-1185">Reference proteome</keyword>
<dbReference type="PROSITE" id="PS50943">
    <property type="entry name" value="HTH_CROC1"/>
    <property type="match status" value="1"/>
</dbReference>
<dbReference type="CDD" id="cd00093">
    <property type="entry name" value="HTH_XRE"/>
    <property type="match status" value="1"/>
</dbReference>
<gene>
    <name evidence="3" type="ORF">RYX56_05235</name>
    <name evidence="4" type="ORF">RYX56_05575</name>
</gene>
<dbReference type="Proteomes" id="UP001287282">
    <property type="component" value="Unassembled WGS sequence"/>
</dbReference>
<reference evidence="4 5" key="1">
    <citation type="submission" date="2023-10" db="EMBL/GenBank/DDBJ databases">
        <title>Screening of Alkalihalobacillus lindianensis BZ-TG-R113 and Its Alleviation of Salt Stress on Rapeseed Growth.</title>
        <authorList>
            <person name="Zhao B."/>
            <person name="Guo T."/>
        </authorList>
    </citation>
    <scope>NUCLEOTIDE SEQUENCE [LARGE SCALE GENOMIC DNA]</scope>
    <source>
        <strain evidence="4 5">BZ-TG-R113</strain>
    </source>
</reference>
<protein>
    <submittedName>
        <fullName evidence="4">Helix-turn-helix transcriptional regulator</fullName>
    </submittedName>
</protein>
<dbReference type="InterPro" id="IPR001387">
    <property type="entry name" value="Cro/C1-type_HTH"/>
</dbReference>
<evidence type="ECO:0000313" key="3">
    <source>
        <dbReference type="EMBL" id="MDV2683778.1"/>
    </source>
</evidence>
<evidence type="ECO:0000256" key="1">
    <source>
        <dbReference type="ARBA" id="ARBA00023125"/>
    </source>
</evidence>
<accession>A0ABU3X7K0</accession>
<proteinExistence type="predicted"/>
<comment type="caution">
    <text evidence="4">The sequence shown here is derived from an EMBL/GenBank/DDBJ whole genome shotgun (WGS) entry which is preliminary data.</text>
</comment>
<keyword evidence="1" id="KW-0238">DNA-binding</keyword>
<dbReference type="SUPFAM" id="SSF47413">
    <property type="entry name" value="lambda repressor-like DNA-binding domains"/>
    <property type="match status" value="1"/>
</dbReference>